<dbReference type="PANTHER" id="PTHR30290:SF81">
    <property type="entry name" value="OLIGOPEPTIDE-BINDING PROTEIN OPPA"/>
    <property type="match status" value="1"/>
</dbReference>
<dbReference type="EMBL" id="PPCV01000001">
    <property type="protein sequence ID" value="RXW33223.1"/>
    <property type="molecule type" value="Genomic_DNA"/>
</dbReference>
<evidence type="ECO:0000313" key="3">
    <source>
        <dbReference type="EMBL" id="RXW33223.1"/>
    </source>
</evidence>
<dbReference type="GO" id="GO:1904680">
    <property type="term" value="F:peptide transmembrane transporter activity"/>
    <property type="evidence" value="ECO:0007669"/>
    <property type="project" value="TreeGrafter"/>
</dbReference>
<dbReference type="Pfam" id="PF00496">
    <property type="entry name" value="SBP_bac_5"/>
    <property type="match status" value="1"/>
</dbReference>
<sequence>MRSHRPQAPRAGRRALTWRTALLVAGLALTGCAASPQASSSAAAPTTIGQTSVPKTQDPLKASWILTAVGVAEYPYMLNADGTQSSRFFTSATQDDDLNWTLQVKTGATFSDGSPVDAQAIADSLNAIQQGNPQSNASAGVITFASKGDTITATTQRKTRVLPSILAEFSNVIFKADGKGGYLYTGPYQVTGLDAGNSIDLAPNPSYPDASKRGHVTVKAFADADAMKLAIQSGALDMAFTLPPTVAEQLSGVDGLSVKTIDAGYQYFVRPNLQRGPLADATVRKALDLGLDRTAFVQALKGGSVANGLFAHYYSFAGQEKVVTDTAAAKALLDEAGWLAGPDGVRVKDGQKLSLSLITYASRPDLGIIMHIMVSQLGELGIAATTSVADDIRTAMTGGAYDLAMYAQHTAPTGEPSFFQNQFFRTGGANNLNGYSSATTDGLLDELGDLAPGAQRDAKAIEIQQQIHRDNAALLLVDPQWHIAVSKRLADYQPYCGDYYVVNPQLGLS</sequence>
<evidence type="ECO:0000256" key="1">
    <source>
        <dbReference type="SAM" id="SignalP"/>
    </source>
</evidence>
<feature type="signal peptide" evidence="1">
    <location>
        <begin position="1"/>
        <end position="33"/>
    </location>
</feature>
<dbReference type="InterPro" id="IPR000914">
    <property type="entry name" value="SBP_5_dom"/>
</dbReference>
<name>A0A4Q2EJ74_9ACTN</name>
<dbReference type="Gene3D" id="3.40.190.10">
    <property type="entry name" value="Periplasmic binding protein-like II"/>
    <property type="match status" value="1"/>
</dbReference>
<dbReference type="SUPFAM" id="SSF53850">
    <property type="entry name" value="Periplasmic binding protein-like II"/>
    <property type="match status" value="1"/>
</dbReference>
<protein>
    <submittedName>
        <fullName evidence="3">Peptide-binding protein</fullName>
    </submittedName>
</protein>
<gene>
    <name evidence="3" type="ORF">C1706_00130</name>
</gene>
<dbReference type="Gene3D" id="3.10.105.10">
    <property type="entry name" value="Dipeptide-binding Protein, Domain 3"/>
    <property type="match status" value="1"/>
</dbReference>
<dbReference type="OrthoDB" id="9796817at2"/>
<dbReference type="Proteomes" id="UP000290624">
    <property type="component" value="Unassembled WGS sequence"/>
</dbReference>
<accession>A0A4Q2EJ74</accession>
<feature type="chain" id="PRO_5039107870" evidence="1">
    <location>
        <begin position="34"/>
        <end position="509"/>
    </location>
</feature>
<feature type="domain" description="Solute-binding protein family 5" evidence="2">
    <location>
        <begin position="92"/>
        <end position="430"/>
    </location>
</feature>
<dbReference type="RefSeq" id="WP_129457188.1">
    <property type="nucleotide sequence ID" value="NZ_PPCV01000001.1"/>
</dbReference>
<evidence type="ECO:0000259" key="2">
    <source>
        <dbReference type="Pfam" id="PF00496"/>
    </source>
</evidence>
<dbReference type="GO" id="GO:0015833">
    <property type="term" value="P:peptide transport"/>
    <property type="evidence" value="ECO:0007669"/>
    <property type="project" value="TreeGrafter"/>
</dbReference>
<organism evidence="3 4">
    <name type="scientific">Propioniciclava flava</name>
    <dbReference type="NCBI Taxonomy" id="2072026"/>
    <lineage>
        <taxon>Bacteria</taxon>
        <taxon>Bacillati</taxon>
        <taxon>Actinomycetota</taxon>
        <taxon>Actinomycetes</taxon>
        <taxon>Propionibacteriales</taxon>
        <taxon>Propionibacteriaceae</taxon>
        <taxon>Propioniciclava</taxon>
    </lineage>
</organism>
<dbReference type="AlphaFoldDB" id="A0A4Q2EJ74"/>
<proteinExistence type="predicted"/>
<dbReference type="PROSITE" id="PS51257">
    <property type="entry name" value="PROKAR_LIPOPROTEIN"/>
    <property type="match status" value="1"/>
</dbReference>
<comment type="caution">
    <text evidence="3">The sequence shown here is derived from an EMBL/GenBank/DDBJ whole genome shotgun (WGS) entry which is preliminary data.</text>
</comment>
<dbReference type="PANTHER" id="PTHR30290">
    <property type="entry name" value="PERIPLASMIC BINDING COMPONENT OF ABC TRANSPORTER"/>
    <property type="match status" value="1"/>
</dbReference>
<keyword evidence="4" id="KW-1185">Reference proteome</keyword>
<evidence type="ECO:0000313" key="4">
    <source>
        <dbReference type="Proteomes" id="UP000290624"/>
    </source>
</evidence>
<reference evidence="3 4" key="1">
    <citation type="submission" date="2018-01" db="EMBL/GenBank/DDBJ databases">
        <title>Lactibacter flavus gen. nov., sp. nov., a novel bacterium of the family Propionibacteriaceae isolated from raw milk and dairy products.</title>
        <authorList>
            <person name="Wenning M."/>
            <person name="Breitenwieser F."/>
            <person name="Huptas C."/>
            <person name="von Neubeck M."/>
            <person name="Busse H.-J."/>
            <person name="Scherer S."/>
        </authorList>
    </citation>
    <scope>NUCLEOTIDE SEQUENCE [LARGE SCALE GENOMIC DNA]</scope>
    <source>
        <strain evidence="3 4">VG341</strain>
    </source>
</reference>
<keyword evidence="1" id="KW-0732">Signal</keyword>
<dbReference type="InterPro" id="IPR039424">
    <property type="entry name" value="SBP_5"/>
</dbReference>